<evidence type="ECO:0000256" key="14">
    <source>
        <dbReference type="ARBA" id="ARBA00073058"/>
    </source>
</evidence>
<dbReference type="GO" id="GO:0030992">
    <property type="term" value="C:intraciliary transport particle B"/>
    <property type="evidence" value="ECO:0007669"/>
    <property type="project" value="InterPro"/>
</dbReference>
<evidence type="ECO:0000256" key="5">
    <source>
        <dbReference type="ARBA" id="ARBA00022794"/>
    </source>
</evidence>
<evidence type="ECO:0000256" key="15">
    <source>
        <dbReference type="ARBA" id="ARBA00079903"/>
    </source>
</evidence>
<dbReference type="PANTHER" id="PTHR15614:SF2">
    <property type="entry name" value="INTRAFLAGELLAR TRANSPORT PROTEIN 81 HOMOLOG"/>
    <property type="match status" value="1"/>
</dbReference>
<keyword evidence="7" id="KW-0007">Acetylation</keyword>
<dbReference type="PANTHER" id="PTHR15614">
    <property type="entry name" value="INTRAFLAGELLAR TRANSPORT PROTEIN 81 HOMOLOG"/>
    <property type="match status" value="1"/>
</dbReference>
<dbReference type="GO" id="GO:0060271">
    <property type="term" value="P:cilium assembly"/>
    <property type="evidence" value="ECO:0007669"/>
    <property type="project" value="InterPro"/>
</dbReference>
<keyword evidence="20" id="KW-1185">Reference proteome</keyword>
<evidence type="ECO:0000256" key="13">
    <source>
        <dbReference type="ARBA" id="ARBA00055755"/>
    </source>
</evidence>
<dbReference type="GO" id="GO:0030154">
    <property type="term" value="P:cell differentiation"/>
    <property type="evidence" value="ECO:0007669"/>
    <property type="project" value="UniProtKB-KW"/>
</dbReference>
<evidence type="ECO:0000256" key="9">
    <source>
        <dbReference type="ARBA" id="ARBA00023069"/>
    </source>
</evidence>
<dbReference type="GO" id="GO:0007283">
    <property type="term" value="P:spermatogenesis"/>
    <property type="evidence" value="ECO:0007669"/>
    <property type="project" value="UniProtKB-KW"/>
</dbReference>
<dbReference type="InterPro" id="IPR029600">
    <property type="entry name" value="IFT81"/>
</dbReference>
<evidence type="ECO:0000256" key="7">
    <source>
        <dbReference type="ARBA" id="ARBA00022990"/>
    </source>
</evidence>
<dbReference type="Gene3D" id="1.10.418.70">
    <property type="entry name" value="Intraflagellar transport protein 81, N-terminal domain"/>
    <property type="match status" value="1"/>
</dbReference>
<keyword evidence="3" id="KW-0597">Phosphoprotein</keyword>
<reference evidence="19" key="1">
    <citation type="submission" date="2019-05" db="EMBL/GenBank/DDBJ databases">
        <title>Annotation for the trematode Fasciolopsis buski.</title>
        <authorList>
            <person name="Choi Y.-J."/>
        </authorList>
    </citation>
    <scope>NUCLEOTIDE SEQUENCE</scope>
    <source>
        <strain evidence="19">HT</strain>
        <tissue evidence="19">Whole worm</tissue>
    </source>
</reference>
<evidence type="ECO:0000256" key="11">
    <source>
        <dbReference type="ARBA" id="ARBA00023273"/>
    </source>
</evidence>
<evidence type="ECO:0000256" key="17">
    <source>
        <dbReference type="SAM" id="MobiDB-lite"/>
    </source>
</evidence>
<dbReference type="OrthoDB" id="276029at2759"/>
<dbReference type="InterPro" id="IPR043016">
    <property type="entry name" value="IFT81_N_sf"/>
</dbReference>
<evidence type="ECO:0000256" key="4">
    <source>
        <dbReference type="ARBA" id="ARBA00022782"/>
    </source>
</evidence>
<accession>A0A8E0VDR4</accession>
<feature type="coiled-coil region" evidence="16">
    <location>
        <begin position="433"/>
        <end position="467"/>
    </location>
</feature>
<dbReference type="Proteomes" id="UP000728185">
    <property type="component" value="Unassembled WGS sequence"/>
</dbReference>
<gene>
    <name evidence="19" type="ORF">FBUS_07707</name>
</gene>
<evidence type="ECO:0000256" key="6">
    <source>
        <dbReference type="ARBA" id="ARBA00022871"/>
    </source>
</evidence>
<keyword evidence="4" id="KW-0221">Differentiation</keyword>
<feature type="coiled-coil region" evidence="16">
    <location>
        <begin position="651"/>
        <end position="678"/>
    </location>
</feature>
<dbReference type="Pfam" id="PF18383">
    <property type="entry name" value="IFT81_CH"/>
    <property type="match status" value="1"/>
</dbReference>
<comment type="similarity">
    <text evidence="12">Belongs to the IFT81 family.</text>
</comment>
<evidence type="ECO:0000256" key="8">
    <source>
        <dbReference type="ARBA" id="ARBA00023054"/>
    </source>
</evidence>
<protein>
    <recommendedName>
        <fullName evidence="14">Intraflagellar transport protein 81 homolog</fullName>
    </recommendedName>
    <alternativeName>
        <fullName evidence="15">Carnitine deficiency-associated protein expressed in ventricle 1</fullName>
    </alternativeName>
</protein>
<keyword evidence="9" id="KW-0969">Cilium</keyword>
<name>A0A8E0VDR4_9TREM</name>
<dbReference type="GO" id="GO:0036064">
    <property type="term" value="C:ciliary basal body"/>
    <property type="evidence" value="ECO:0007669"/>
    <property type="project" value="TreeGrafter"/>
</dbReference>
<keyword evidence="2" id="KW-0963">Cytoplasm</keyword>
<evidence type="ECO:0000256" key="16">
    <source>
        <dbReference type="SAM" id="Coils"/>
    </source>
</evidence>
<dbReference type="GO" id="GO:0015631">
    <property type="term" value="F:tubulin binding"/>
    <property type="evidence" value="ECO:0007669"/>
    <property type="project" value="InterPro"/>
</dbReference>
<evidence type="ECO:0000256" key="2">
    <source>
        <dbReference type="ARBA" id="ARBA00022490"/>
    </source>
</evidence>
<keyword evidence="8 16" id="KW-0175">Coiled coil</keyword>
<keyword evidence="5" id="KW-0970">Cilium biogenesis/degradation</keyword>
<feature type="domain" description="IFT81 calponin homology" evidence="18">
    <location>
        <begin position="3"/>
        <end position="125"/>
    </location>
</feature>
<dbReference type="AlphaFoldDB" id="A0A8E0VDR4"/>
<feature type="region of interest" description="Disordered" evidence="17">
    <location>
        <begin position="380"/>
        <end position="414"/>
    </location>
</feature>
<comment type="caution">
    <text evidence="19">The sequence shown here is derived from an EMBL/GenBank/DDBJ whole genome shotgun (WGS) entry which is preliminary data.</text>
</comment>
<comment type="subcellular location">
    <subcellularLocation>
        <location evidence="1">Cytoplasm</location>
        <location evidence="1">Cytoskeleton</location>
        <location evidence="1">Cilium basal body</location>
    </subcellularLocation>
</comment>
<keyword evidence="11" id="KW-0966">Cell projection</keyword>
<dbReference type="FunFam" id="1.10.418.70:FF:000001">
    <property type="entry name" value="Intraflagellar transport protein 81 homolog"/>
    <property type="match status" value="1"/>
</dbReference>
<comment type="function">
    <text evidence="13">Component of the intraflagellar transport (IFT) complex B: together with IFT74, forms a tubulin-binding module that specifically mediates transport of tubulin within the cilium. Binds tubulin via its CH (calponin-homology)-like region. Required for ciliogenesis. Required for proper regulation of SHH signaling. Plays an important role during spermatogenesis by modulating the assembly and elongation of the sperm flagella.</text>
</comment>
<keyword evidence="6" id="KW-0744">Spermatogenesis</keyword>
<dbReference type="InterPro" id="IPR041146">
    <property type="entry name" value="IFT81_CH"/>
</dbReference>
<evidence type="ECO:0000256" key="3">
    <source>
        <dbReference type="ARBA" id="ARBA00022553"/>
    </source>
</evidence>
<dbReference type="EMBL" id="LUCM01009328">
    <property type="protein sequence ID" value="KAA0187143.1"/>
    <property type="molecule type" value="Genomic_DNA"/>
</dbReference>
<sequence>MSETIRFITQKLNAEPFNKSFNLISFDSIESIQLLQLVNDVISEIDAKHKMDIREESADQTAVRIFEALRVFRYKCPTEPHEMSNFRKGLVTGDKLVVYPILEWLLQRIPELKKRAYLAKFLVKVQVPEMFMQDDEILALYQQYENLMDTFKEAHKKLESLKTGGLSTAEVKRDIVAMQDEKDQLHKRVDRVKKKLKAFPASTSMLEVAKKLRLERERETRVVKQIQEQKMLIANLDQRIQRTEQQVKELRKTAAGSTPEALLQRMEEETKVNQYMVSEKLPRELEAARKYIEDLNRVVSQPAMGQSFLDQLNWQLREVNSQTNRLIEKRMASSEPLDDKISLFRQQASIVSRKKAAAAEALAVARDNLAVVERRLAETRSQLGSTNAHAEEPSGGGGGSGDAAKSVVDSAETRSTGSVGLKADEFQRYVAKLRSKNTVYKQKRAQLSELRAERGILTRTVDRLKAEEAETKKGLASIEAAQGISGYWETQSNLEKIAEQMSALNQQKGATLDEMSKIVQQLTARINAKRTQLAPVLRELRPLRQKFQELSQVHTEKKNSYDALAAGQESQSVRLEQEVRASREAGRIEESRFHYLAAVMGIAKVQQYRLQEEMRGYVACGGTGGVASGSVTAATGDTGNVNGSERRKSFRDLYTRKINEQEALTRQLKDEQKRLIENKDSGLQQVSMWRDLVQLLEAKQEAHEDHQARQRAGGEFADVKRIEEDRLLL</sequence>
<evidence type="ECO:0000256" key="1">
    <source>
        <dbReference type="ARBA" id="ARBA00004120"/>
    </source>
</evidence>
<feature type="coiled-coil region" evidence="16">
    <location>
        <begin position="141"/>
        <end position="253"/>
    </location>
</feature>
<evidence type="ECO:0000313" key="19">
    <source>
        <dbReference type="EMBL" id="KAA0187143.1"/>
    </source>
</evidence>
<dbReference type="GO" id="GO:0042073">
    <property type="term" value="P:intraciliary transport"/>
    <property type="evidence" value="ECO:0007669"/>
    <property type="project" value="InterPro"/>
</dbReference>
<evidence type="ECO:0000259" key="18">
    <source>
        <dbReference type="Pfam" id="PF18383"/>
    </source>
</evidence>
<keyword evidence="10" id="KW-0206">Cytoskeleton</keyword>
<evidence type="ECO:0000256" key="12">
    <source>
        <dbReference type="ARBA" id="ARBA00043983"/>
    </source>
</evidence>
<organism evidence="19 20">
    <name type="scientific">Fasciolopsis buskii</name>
    <dbReference type="NCBI Taxonomy" id="27845"/>
    <lineage>
        <taxon>Eukaryota</taxon>
        <taxon>Metazoa</taxon>
        <taxon>Spiralia</taxon>
        <taxon>Lophotrochozoa</taxon>
        <taxon>Platyhelminthes</taxon>
        <taxon>Trematoda</taxon>
        <taxon>Digenea</taxon>
        <taxon>Plagiorchiida</taxon>
        <taxon>Echinostomata</taxon>
        <taxon>Echinostomatoidea</taxon>
        <taxon>Fasciolidae</taxon>
        <taxon>Fasciolopsis</taxon>
    </lineage>
</organism>
<evidence type="ECO:0000256" key="10">
    <source>
        <dbReference type="ARBA" id="ARBA00023212"/>
    </source>
</evidence>
<proteinExistence type="inferred from homology"/>
<evidence type="ECO:0000313" key="20">
    <source>
        <dbReference type="Proteomes" id="UP000728185"/>
    </source>
</evidence>